<evidence type="ECO:0000256" key="3">
    <source>
        <dbReference type="ARBA" id="ARBA00004600"/>
    </source>
</evidence>
<dbReference type="PANTHER" id="PTHR22951:SF75">
    <property type="entry name" value="CLATHRIN COAT ASSEMBLY PROTEIN AP180"/>
    <property type="match status" value="1"/>
</dbReference>
<evidence type="ECO:0000256" key="7">
    <source>
        <dbReference type="ARBA" id="ARBA00023176"/>
    </source>
</evidence>
<dbReference type="GO" id="GO:0048268">
    <property type="term" value="P:clathrin coat assembly"/>
    <property type="evidence" value="ECO:0007669"/>
    <property type="project" value="InterPro"/>
</dbReference>
<dbReference type="Gene3D" id="1.25.40.90">
    <property type="match status" value="1"/>
</dbReference>
<evidence type="ECO:0000256" key="4">
    <source>
        <dbReference type="ARBA" id="ARBA00022583"/>
    </source>
</evidence>
<dbReference type="SMART" id="SM00273">
    <property type="entry name" value="ENTH"/>
    <property type="match status" value="1"/>
</dbReference>
<evidence type="ECO:0000256" key="5">
    <source>
        <dbReference type="ARBA" id="ARBA00023034"/>
    </source>
</evidence>
<dbReference type="GO" id="GO:0005794">
    <property type="term" value="C:Golgi apparatus"/>
    <property type="evidence" value="ECO:0007669"/>
    <property type="project" value="UniProtKB-SubCell"/>
</dbReference>
<dbReference type="InterPro" id="IPR048050">
    <property type="entry name" value="ANTH_N_plant"/>
</dbReference>
<name>A0A2P5VQ84_GOSBA</name>
<dbReference type="GO" id="GO:0000149">
    <property type="term" value="F:SNARE binding"/>
    <property type="evidence" value="ECO:0007669"/>
    <property type="project" value="TreeGrafter"/>
</dbReference>
<dbReference type="PANTHER" id="PTHR22951">
    <property type="entry name" value="CLATHRIN ASSEMBLY PROTEIN"/>
    <property type="match status" value="1"/>
</dbReference>
<feature type="domain" description="ENTH" evidence="9">
    <location>
        <begin position="23"/>
        <end position="159"/>
    </location>
</feature>
<evidence type="ECO:0000256" key="2">
    <source>
        <dbReference type="ARBA" id="ARBA00004555"/>
    </source>
</evidence>
<protein>
    <recommendedName>
        <fullName evidence="9">ENTH domain-containing protein</fullName>
    </recommendedName>
</protein>
<dbReference type="InterPro" id="IPR008942">
    <property type="entry name" value="ENTH_VHS"/>
</dbReference>
<dbReference type="GO" id="GO:0005545">
    <property type="term" value="F:1-phosphatidylinositol binding"/>
    <property type="evidence" value="ECO:0007669"/>
    <property type="project" value="TreeGrafter"/>
</dbReference>
<evidence type="ECO:0000313" key="10">
    <source>
        <dbReference type="EMBL" id="PPR81007.1"/>
    </source>
</evidence>
<reference evidence="10 11" key="1">
    <citation type="submission" date="2015-01" db="EMBL/GenBank/DDBJ databases">
        <title>Genome of allotetraploid Gossypium barbadense reveals genomic plasticity and fiber elongation in cotton evolution.</title>
        <authorList>
            <person name="Chen X."/>
            <person name="Liu X."/>
            <person name="Zhao B."/>
            <person name="Zheng H."/>
            <person name="Hu Y."/>
            <person name="Lu G."/>
            <person name="Yang C."/>
            <person name="Chen J."/>
            <person name="Shan C."/>
            <person name="Zhang L."/>
            <person name="Zhou Y."/>
            <person name="Wang L."/>
            <person name="Guo W."/>
            <person name="Bai Y."/>
            <person name="Ruan J."/>
            <person name="Shangguan X."/>
            <person name="Mao Y."/>
            <person name="Jiang J."/>
            <person name="Zhu Y."/>
            <person name="Lei J."/>
            <person name="Kang H."/>
            <person name="Chen S."/>
            <person name="He X."/>
            <person name="Wang R."/>
            <person name="Wang Y."/>
            <person name="Chen J."/>
            <person name="Wang L."/>
            <person name="Yu S."/>
            <person name="Wang B."/>
            <person name="Wei J."/>
            <person name="Song S."/>
            <person name="Lu X."/>
            <person name="Gao Z."/>
            <person name="Gu W."/>
            <person name="Deng X."/>
            <person name="Ma D."/>
            <person name="Wang S."/>
            <person name="Liang W."/>
            <person name="Fang L."/>
            <person name="Cai C."/>
            <person name="Zhu X."/>
            <person name="Zhou B."/>
            <person name="Zhang Y."/>
            <person name="Chen Z."/>
            <person name="Xu S."/>
            <person name="Zhu R."/>
            <person name="Wang S."/>
            <person name="Zhang T."/>
            <person name="Zhao G."/>
        </authorList>
    </citation>
    <scope>NUCLEOTIDE SEQUENCE [LARGE SCALE GENOMIC DNA]</scope>
    <source>
        <strain evidence="11">cv. Xinhai21</strain>
        <tissue evidence="10">Leaf</tissue>
    </source>
</reference>
<accession>A0A2P5VQ84</accession>
<dbReference type="SUPFAM" id="SSF48464">
    <property type="entry name" value="ENTH/VHS domain"/>
    <property type="match status" value="1"/>
</dbReference>
<dbReference type="Proteomes" id="UP000239757">
    <property type="component" value="Unassembled WGS sequence"/>
</dbReference>
<comment type="subcellular location">
    <subcellularLocation>
        <location evidence="1">Cytoplasmic vesicle</location>
        <location evidence="1">Clathrin-coated vesicle</location>
    </subcellularLocation>
    <subcellularLocation>
        <location evidence="2">Golgi apparatus</location>
    </subcellularLocation>
    <subcellularLocation>
        <location evidence="3">Membrane</location>
        <location evidence="3">Clathrin-coated pit</location>
    </subcellularLocation>
</comment>
<dbReference type="InterPro" id="IPR045192">
    <property type="entry name" value="AP180-like"/>
</dbReference>
<dbReference type="InterPro" id="IPR011417">
    <property type="entry name" value="ANTH_dom"/>
</dbReference>
<dbReference type="GO" id="GO:0005905">
    <property type="term" value="C:clathrin-coated pit"/>
    <property type="evidence" value="ECO:0007669"/>
    <property type="project" value="UniProtKB-SubCell"/>
</dbReference>
<dbReference type="GO" id="GO:0032050">
    <property type="term" value="F:clathrin heavy chain binding"/>
    <property type="evidence" value="ECO:0007669"/>
    <property type="project" value="TreeGrafter"/>
</dbReference>
<keyword evidence="8" id="KW-0968">Cytoplasmic vesicle</keyword>
<dbReference type="GO" id="GO:0072583">
    <property type="term" value="P:clathrin-dependent endocytosis"/>
    <property type="evidence" value="ECO:0007669"/>
    <property type="project" value="InterPro"/>
</dbReference>
<dbReference type="Pfam" id="PF07651">
    <property type="entry name" value="ANTH"/>
    <property type="match status" value="1"/>
</dbReference>
<dbReference type="CDD" id="cd16987">
    <property type="entry name" value="ANTH_N_AP180_plant"/>
    <property type="match status" value="1"/>
</dbReference>
<keyword evidence="6" id="KW-0472">Membrane</keyword>
<dbReference type="EMBL" id="KZ671547">
    <property type="protein sequence ID" value="PPR81007.1"/>
    <property type="molecule type" value="Genomic_DNA"/>
</dbReference>
<evidence type="ECO:0000256" key="8">
    <source>
        <dbReference type="ARBA" id="ARBA00023329"/>
    </source>
</evidence>
<keyword evidence="4" id="KW-0254">Endocytosis</keyword>
<proteinExistence type="predicted"/>
<dbReference type="GO" id="GO:0005546">
    <property type="term" value="F:phosphatidylinositol-4,5-bisphosphate binding"/>
    <property type="evidence" value="ECO:0007669"/>
    <property type="project" value="TreeGrafter"/>
</dbReference>
<dbReference type="GO" id="GO:0006900">
    <property type="term" value="P:vesicle budding from membrane"/>
    <property type="evidence" value="ECO:0007669"/>
    <property type="project" value="TreeGrafter"/>
</dbReference>
<dbReference type="GO" id="GO:0030136">
    <property type="term" value="C:clathrin-coated vesicle"/>
    <property type="evidence" value="ECO:0007669"/>
    <property type="project" value="UniProtKB-SubCell"/>
</dbReference>
<sequence length="496" mass="56258">MPSRLKRAIGAVKDQTSISLAKIVNTNSSNLDVAVLKATTRDLEPVNERYVNDILVMISSNKLHAAICANAIAKRIGKTKNWVVALKSLMIVLRIFQNSDPFFPQEVLHARNRGAKILNLTTFNDYSQSSPYDYTAFVRSFAFYLDQRLDCLVTENIQQRVAHYSKVDEEQCLEKEDMYNVHETGSNHSLPIDHETSVTIDFVSFDDWLTGDNKLEELRTSSKAKSTNGGDFWFDNRVQQDHKQEQWSKNGANGLSPFGKWIEEDHGKDGAEGDSFVDNWIQGTQQHEQVVRGIAEGHSYFDELHASRFVGNGHSLLIADDWLRENKKEPEEQQPNSSNDGCKTGWELVLAEATPQPAQGSQHYLACGIKPDMAIDLFDHKQIVPQRTYNPFLEDETDVATAATIATMAFPDKFLMAPPIFFANEMARPTFQAMPTTLFDDPNVYDPFAPWPNMKVNNNDCFNGEDEQQNLIHQQELWLQNQNKIIARHIVSSNIE</sequence>
<keyword evidence="5" id="KW-0333">Golgi apparatus</keyword>
<evidence type="ECO:0000313" key="11">
    <source>
        <dbReference type="Proteomes" id="UP000239757"/>
    </source>
</evidence>
<dbReference type="PROSITE" id="PS50942">
    <property type="entry name" value="ENTH"/>
    <property type="match status" value="1"/>
</dbReference>
<gene>
    <name evidence="10" type="ORF">GOBAR_AA39704</name>
</gene>
<evidence type="ECO:0000259" key="9">
    <source>
        <dbReference type="PROSITE" id="PS50942"/>
    </source>
</evidence>
<evidence type="ECO:0000256" key="1">
    <source>
        <dbReference type="ARBA" id="ARBA00004132"/>
    </source>
</evidence>
<dbReference type="AlphaFoldDB" id="A0A2P5VQ84"/>
<keyword evidence="7" id="KW-0168">Coated pit</keyword>
<dbReference type="OrthoDB" id="44015at2759"/>
<evidence type="ECO:0000256" key="6">
    <source>
        <dbReference type="ARBA" id="ARBA00023136"/>
    </source>
</evidence>
<dbReference type="InterPro" id="IPR013809">
    <property type="entry name" value="ENTH"/>
</dbReference>
<organism evidence="10 11">
    <name type="scientific">Gossypium barbadense</name>
    <name type="common">Sea Island cotton</name>
    <name type="synonym">Hibiscus barbadensis</name>
    <dbReference type="NCBI Taxonomy" id="3634"/>
    <lineage>
        <taxon>Eukaryota</taxon>
        <taxon>Viridiplantae</taxon>
        <taxon>Streptophyta</taxon>
        <taxon>Embryophyta</taxon>
        <taxon>Tracheophyta</taxon>
        <taxon>Spermatophyta</taxon>
        <taxon>Magnoliopsida</taxon>
        <taxon>eudicotyledons</taxon>
        <taxon>Gunneridae</taxon>
        <taxon>Pentapetalae</taxon>
        <taxon>rosids</taxon>
        <taxon>malvids</taxon>
        <taxon>Malvales</taxon>
        <taxon>Malvaceae</taxon>
        <taxon>Malvoideae</taxon>
        <taxon>Gossypium</taxon>
    </lineage>
</organism>